<proteinExistence type="predicted"/>
<protein>
    <submittedName>
        <fullName evidence="1">F-box family protein</fullName>
    </submittedName>
</protein>
<organism evidence="1">
    <name type="scientific">Pithovirus LCPAC401</name>
    <dbReference type="NCBI Taxonomy" id="2506595"/>
    <lineage>
        <taxon>Viruses</taxon>
        <taxon>Pithoviruses</taxon>
    </lineage>
</organism>
<gene>
    <name evidence="1" type="ORF">LCPAC401_02400</name>
</gene>
<reference evidence="1" key="1">
    <citation type="journal article" date="2019" name="MBio">
        <title>Virus Genomes from Deep Sea Sediments Expand the Ocean Megavirome and Support Independent Origins of Viral Gigantism.</title>
        <authorList>
            <person name="Backstrom D."/>
            <person name="Yutin N."/>
            <person name="Jorgensen S.L."/>
            <person name="Dharamshi J."/>
            <person name="Homa F."/>
            <person name="Zaremba-Niedwiedzka K."/>
            <person name="Spang A."/>
            <person name="Wolf Y.I."/>
            <person name="Koonin E.V."/>
            <person name="Ettema T.J."/>
        </authorList>
    </citation>
    <scope>NUCLEOTIDE SEQUENCE</scope>
</reference>
<evidence type="ECO:0000313" key="1">
    <source>
        <dbReference type="EMBL" id="QBK92602.1"/>
    </source>
</evidence>
<dbReference type="EMBL" id="MK500579">
    <property type="protein sequence ID" value="QBK92602.1"/>
    <property type="molecule type" value="Genomic_DNA"/>
</dbReference>
<name>A0A481ZB94_9VIRU</name>
<sequence>MNKRFNTLCKDESFWKRKVSDDYGIKKKYGDTWRQTAINMDKVDMINMNGVWIDGRTYMEILDDALQQNDTDSVSDLQAQYLLPLANESKYDAFDLNHRVENDDTQLQVFANRVLGRNYTENELNDIYYIKNREMNVIYAAILTYRRGGSLYLPGDTDTGQNIGTSLQSYEFLREMIDPVIYVMQFSSFSDDKLAKVTY</sequence>
<accession>A0A481ZB94</accession>